<organism evidence="2 3">
    <name type="scientific">Asprobacillus argus</name>
    <dbReference type="NCBI Taxonomy" id="3076534"/>
    <lineage>
        <taxon>Bacteria</taxon>
        <taxon>Pseudomonadati</taxon>
        <taxon>Bacteroidota</taxon>
        <taxon>Flavobacteriia</taxon>
        <taxon>Flavobacteriales</taxon>
        <taxon>Flavobacteriaceae</taxon>
        <taxon>Asprobacillus</taxon>
    </lineage>
</organism>
<evidence type="ECO:0000313" key="3">
    <source>
        <dbReference type="Proteomes" id="UP001257277"/>
    </source>
</evidence>
<name>A0ABU3LFR8_9FLAO</name>
<keyword evidence="1" id="KW-0732">Signal</keyword>
<proteinExistence type="predicted"/>
<dbReference type="SUPFAM" id="SSF56925">
    <property type="entry name" value="OMPA-like"/>
    <property type="match status" value="1"/>
</dbReference>
<evidence type="ECO:0000256" key="1">
    <source>
        <dbReference type="SAM" id="SignalP"/>
    </source>
</evidence>
<comment type="caution">
    <text evidence="2">The sequence shown here is derived from an EMBL/GenBank/DDBJ whole genome shotgun (WGS) entry which is preliminary data.</text>
</comment>
<feature type="chain" id="PRO_5045607601" evidence="1">
    <location>
        <begin position="22"/>
        <end position="196"/>
    </location>
</feature>
<accession>A0ABU3LFR8</accession>
<reference evidence="2 3" key="1">
    <citation type="submission" date="2023-09" db="EMBL/GenBank/DDBJ databases">
        <title>Novel taxa isolated from Blanes Bay.</title>
        <authorList>
            <person name="Rey-Velasco X."/>
            <person name="Lucena T."/>
        </authorList>
    </citation>
    <scope>NUCLEOTIDE SEQUENCE [LARGE SCALE GENOMIC DNA]</scope>
    <source>
        <strain evidence="2 3">S356</strain>
    </source>
</reference>
<dbReference type="EMBL" id="JAVTTO010000003">
    <property type="protein sequence ID" value="MDT7832580.1"/>
    <property type="molecule type" value="Genomic_DNA"/>
</dbReference>
<dbReference type="Proteomes" id="UP001257277">
    <property type="component" value="Unassembled WGS sequence"/>
</dbReference>
<sequence>MNKNIFFLIAILFISSFNVKAQNEDNKWVVGLSTALTSFGPNGSRVLGERYSSQVIKLNAARYFLKGLSLDASMVLSPINKVEGLINNQVKYFSLDGTIRYDFNTSDENLVPYIGLGLSVVGAPSNVPGSKRTGTYNFVAGGTFWFSPRLGLNAQMMYKKAPDNIISMVTHTQVSAGLVYSLNRRVLNYRLWDHRY</sequence>
<dbReference type="InterPro" id="IPR011250">
    <property type="entry name" value="OMP/PagP_B-barrel"/>
</dbReference>
<dbReference type="Gene3D" id="2.40.160.20">
    <property type="match status" value="1"/>
</dbReference>
<protein>
    <submittedName>
        <fullName evidence="2">Outer membrane beta-barrel protein</fullName>
    </submittedName>
</protein>
<evidence type="ECO:0000313" key="2">
    <source>
        <dbReference type="EMBL" id="MDT7832580.1"/>
    </source>
</evidence>
<keyword evidence="3" id="KW-1185">Reference proteome</keyword>
<gene>
    <name evidence="2" type="ORF">RQM59_09325</name>
</gene>
<dbReference type="RefSeq" id="WP_349241840.1">
    <property type="nucleotide sequence ID" value="NZ_JAVTTO010000003.1"/>
</dbReference>
<feature type="signal peptide" evidence="1">
    <location>
        <begin position="1"/>
        <end position="21"/>
    </location>
</feature>